<dbReference type="InterPro" id="IPR043502">
    <property type="entry name" value="DNA/RNA_pol_sf"/>
</dbReference>
<reference evidence="2 3" key="1">
    <citation type="journal article" date="2012" name="BMC Genomics">
        <title>Sequencing the genome of Marssonina brunnea reveals fungus-poplar co-evolution.</title>
        <authorList>
            <person name="Zhu S."/>
            <person name="Cao Y.-Z."/>
            <person name="Jiang C."/>
            <person name="Tan B.-Y."/>
            <person name="Wang Z."/>
            <person name="Feng S."/>
            <person name="Zhang L."/>
            <person name="Su X.-H."/>
            <person name="Brejova B."/>
            <person name="Vinar T."/>
            <person name="Xu M."/>
            <person name="Wang M.-X."/>
            <person name="Zhang S.-G."/>
            <person name="Huang M.-R."/>
            <person name="Wu R."/>
            <person name="Zhou Y."/>
        </authorList>
    </citation>
    <scope>NUCLEOTIDE SEQUENCE [LARGE SCALE GENOMIC DNA]</scope>
    <source>
        <strain evidence="2 3">MB_m1</strain>
    </source>
</reference>
<name>K1WU61_MARBU</name>
<dbReference type="InParanoid" id="K1WU61"/>
<evidence type="ECO:0000259" key="1">
    <source>
        <dbReference type="Pfam" id="PF00078"/>
    </source>
</evidence>
<protein>
    <submittedName>
        <fullName evidence="2">Retrotransposon nucleocapsid protein</fullName>
    </submittedName>
</protein>
<dbReference type="OrthoDB" id="5152741at2759"/>
<sequence length="164" mass="18969">MYLCGASLKDIRKALALKARIDPAIVVPLQYHDYLNAFDQDEANKLVPYKDCDHAIELKPSAILPYSPLYNISQDELLVLRKFFKENLDKGFIRATFNTRYGLFESFVMLFGLSNALATFQARINDILRPFFNIFYSAYIDDILVYSDTLKKHRLYVKAVLRAV</sequence>
<accession>K1WU61</accession>
<keyword evidence="3" id="KW-1185">Reference proteome</keyword>
<dbReference type="EMBL" id="JH921463">
    <property type="protein sequence ID" value="EKD12118.1"/>
    <property type="molecule type" value="Genomic_DNA"/>
</dbReference>
<dbReference type="eggNOG" id="KOG0017">
    <property type="taxonomic scope" value="Eukaryota"/>
</dbReference>
<organism evidence="2 3">
    <name type="scientific">Marssonina brunnea f. sp. multigermtubi (strain MB_m1)</name>
    <name type="common">Marssonina leaf spot fungus</name>
    <dbReference type="NCBI Taxonomy" id="1072389"/>
    <lineage>
        <taxon>Eukaryota</taxon>
        <taxon>Fungi</taxon>
        <taxon>Dikarya</taxon>
        <taxon>Ascomycota</taxon>
        <taxon>Pezizomycotina</taxon>
        <taxon>Leotiomycetes</taxon>
        <taxon>Helotiales</taxon>
        <taxon>Drepanopezizaceae</taxon>
        <taxon>Drepanopeziza</taxon>
    </lineage>
</organism>
<dbReference type="InterPro" id="IPR043128">
    <property type="entry name" value="Rev_trsase/Diguanyl_cyclase"/>
</dbReference>
<dbReference type="SUPFAM" id="SSF56672">
    <property type="entry name" value="DNA/RNA polymerases"/>
    <property type="match status" value="1"/>
</dbReference>
<feature type="domain" description="Reverse transcriptase" evidence="1">
    <location>
        <begin position="73"/>
        <end position="162"/>
    </location>
</feature>
<dbReference type="HOGENOM" id="CLU_1619391_0_0_1"/>
<dbReference type="KEGG" id="mbe:MBM_09698"/>
<dbReference type="AlphaFoldDB" id="K1WU61"/>
<dbReference type="Gene3D" id="3.30.70.270">
    <property type="match status" value="1"/>
</dbReference>
<dbReference type="PANTHER" id="PTHR24559:SF444">
    <property type="entry name" value="REVERSE TRANSCRIPTASE DOMAIN-CONTAINING PROTEIN"/>
    <property type="match status" value="1"/>
</dbReference>
<dbReference type="Gene3D" id="3.10.10.10">
    <property type="entry name" value="HIV Type 1 Reverse Transcriptase, subunit A, domain 1"/>
    <property type="match status" value="2"/>
</dbReference>
<dbReference type="STRING" id="1072389.K1WU61"/>
<dbReference type="PANTHER" id="PTHR24559">
    <property type="entry name" value="TRANSPOSON TY3-I GAG-POL POLYPROTEIN"/>
    <property type="match status" value="1"/>
</dbReference>
<dbReference type="Pfam" id="PF00078">
    <property type="entry name" value="RVT_1"/>
    <property type="match status" value="1"/>
</dbReference>
<gene>
    <name evidence="2" type="ORF">MBM_09698</name>
</gene>
<proteinExistence type="predicted"/>
<dbReference type="Proteomes" id="UP000006753">
    <property type="component" value="Unassembled WGS sequence"/>
</dbReference>
<dbReference type="InterPro" id="IPR053134">
    <property type="entry name" value="RNA-dir_DNA_polymerase"/>
</dbReference>
<evidence type="ECO:0000313" key="3">
    <source>
        <dbReference type="Proteomes" id="UP000006753"/>
    </source>
</evidence>
<dbReference type="InterPro" id="IPR000477">
    <property type="entry name" value="RT_dom"/>
</dbReference>
<evidence type="ECO:0000313" key="2">
    <source>
        <dbReference type="EMBL" id="EKD12118.1"/>
    </source>
</evidence>